<protein>
    <recommendedName>
        <fullName evidence="5">Coproporphyrinogen III oxidase</fullName>
    </recommendedName>
</protein>
<feature type="region of interest" description="Disordered" evidence="1">
    <location>
        <begin position="23"/>
        <end position="64"/>
    </location>
</feature>
<dbReference type="OrthoDB" id="773341at2"/>
<keyword evidence="4" id="KW-1185">Reference proteome</keyword>
<keyword evidence="2" id="KW-0732">Signal</keyword>
<dbReference type="RefSeq" id="WP_074611084.1">
    <property type="nucleotide sequence ID" value="NZ_FNGY01000008.1"/>
</dbReference>
<proteinExistence type="predicted"/>
<feature type="compositionally biased region" description="Polar residues" evidence="1">
    <location>
        <begin position="23"/>
        <end position="35"/>
    </location>
</feature>
<organism evidence="3 4">
    <name type="scientific">Pedobacter steynii</name>
    <dbReference type="NCBI Taxonomy" id="430522"/>
    <lineage>
        <taxon>Bacteria</taxon>
        <taxon>Pseudomonadati</taxon>
        <taxon>Bacteroidota</taxon>
        <taxon>Sphingobacteriia</taxon>
        <taxon>Sphingobacteriales</taxon>
        <taxon>Sphingobacteriaceae</taxon>
        <taxon>Pedobacter</taxon>
    </lineage>
</organism>
<sequence length="64" mass="6848">MKKLIFSIACGSIMIAAACNSTKSVSGASDSTRVDTTMKPIDTNKVKDTTKTLPPDTMKKQQPD</sequence>
<gene>
    <name evidence="3" type="ORF">SAMN05421820_108122</name>
</gene>
<evidence type="ECO:0000256" key="2">
    <source>
        <dbReference type="SAM" id="SignalP"/>
    </source>
</evidence>
<feature type="signal peptide" evidence="2">
    <location>
        <begin position="1"/>
        <end position="18"/>
    </location>
</feature>
<dbReference type="PROSITE" id="PS51257">
    <property type="entry name" value="PROKAR_LIPOPROTEIN"/>
    <property type="match status" value="1"/>
</dbReference>
<accession>A0A1H0CHS7</accession>
<name>A0A1H0CHS7_9SPHI</name>
<evidence type="ECO:0000313" key="3">
    <source>
        <dbReference type="EMBL" id="SDN57402.1"/>
    </source>
</evidence>
<evidence type="ECO:0000313" key="4">
    <source>
        <dbReference type="Proteomes" id="UP000183200"/>
    </source>
</evidence>
<dbReference type="AlphaFoldDB" id="A0A1H0CHS7"/>
<reference evidence="4" key="1">
    <citation type="submission" date="2016-10" db="EMBL/GenBank/DDBJ databases">
        <authorList>
            <person name="Varghese N."/>
            <person name="Submissions S."/>
        </authorList>
    </citation>
    <scope>NUCLEOTIDE SEQUENCE [LARGE SCALE GENOMIC DNA]</scope>
    <source>
        <strain evidence="4">DSM 19110</strain>
    </source>
</reference>
<evidence type="ECO:0008006" key="5">
    <source>
        <dbReference type="Google" id="ProtNLM"/>
    </source>
</evidence>
<evidence type="ECO:0000256" key="1">
    <source>
        <dbReference type="SAM" id="MobiDB-lite"/>
    </source>
</evidence>
<dbReference type="Proteomes" id="UP000183200">
    <property type="component" value="Unassembled WGS sequence"/>
</dbReference>
<feature type="chain" id="PRO_5010267113" description="Coproporphyrinogen III oxidase" evidence="2">
    <location>
        <begin position="19"/>
        <end position="64"/>
    </location>
</feature>
<dbReference type="EMBL" id="FNGY01000008">
    <property type="protein sequence ID" value="SDN57402.1"/>
    <property type="molecule type" value="Genomic_DNA"/>
</dbReference>